<sequence>MRANEHASLLEALSERLLADYTQELWRKVFLGPGYERIRFERETVTFLCTDTLDFDWTPEEIGRTAARHDGRVERCDQRCVLVFARARDALQMALLLQRSSSYSLRMTLLTTDSTSAVFEHEDGERRLAIGPEAREAGDSAERLPPGSIHISAETCQSLGPSSSWQPRAARLASALQGDTAVTLALSPRRAAMGACAELGLA</sequence>
<evidence type="ECO:0000313" key="1">
    <source>
        <dbReference type="EMBL" id="MBL0391865.1"/>
    </source>
</evidence>
<dbReference type="RefSeq" id="WP_201674467.1">
    <property type="nucleotide sequence ID" value="NZ_JAEQNE010000002.1"/>
</dbReference>
<accession>A0A936YYJ8</accession>
<reference evidence="1 2" key="1">
    <citation type="journal article" date="2017" name="Int. J. Syst. Evol. Microbiol.">
        <title>Ramlibacter monticola sp. nov., isolated from forest soil.</title>
        <authorList>
            <person name="Chaudhary D.K."/>
            <person name="Kim J."/>
        </authorList>
    </citation>
    <scope>NUCLEOTIDE SEQUENCE [LARGE SCALE GENOMIC DNA]</scope>
    <source>
        <strain evidence="1 2">KACC 19175</strain>
    </source>
</reference>
<dbReference type="Proteomes" id="UP000599109">
    <property type="component" value="Unassembled WGS sequence"/>
</dbReference>
<protein>
    <submittedName>
        <fullName evidence="1">Uncharacterized protein</fullName>
    </submittedName>
</protein>
<comment type="caution">
    <text evidence="1">The sequence shown here is derived from an EMBL/GenBank/DDBJ whole genome shotgun (WGS) entry which is preliminary data.</text>
</comment>
<keyword evidence="2" id="KW-1185">Reference proteome</keyword>
<evidence type="ECO:0000313" key="2">
    <source>
        <dbReference type="Proteomes" id="UP000599109"/>
    </source>
</evidence>
<name>A0A936YYJ8_9BURK</name>
<proteinExistence type="predicted"/>
<organism evidence="1 2">
    <name type="scientific">Ramlibacter monticola</name>
    <dbReference type="NCBI Taxonomy" id="1926872"/>
    <lineage>
        <taxon>Bacteria</taxon>
        <taxon>Pseudomonadati</taxon>
        <taxon>Pseudomonadota</taxon>
        <taxon>Betaproteobacteria</taxon>
        <taxon>Burkholderiales</taxon>
        <taxon>Comamonadaceae</taxon>
        <taxon>Ramlibacter</taxon>
    </lineage>
</organism>
<dbReference type="EMBL" id="JAEQNE010000002">
    <property type="protein sequence ID" value="MBL0391865.1"/>
    <property type="molecule type" value="Genomic_DNA"/>
</dbReference>
<gene>
    <name evidence="1" type="ORF">JJ685_12065</name>
</gene>
<dbReference type="AlphaFoldDB" id="A0A936YYJ8"/>